<feature type="signal peptide" evidence="2">
    <location>
        <begin position="1"/>
        <end position="21"/>
    </location>
</feature>
<organism evidence="3 4">
    <name type="scientific">Candidatus Komeilibacteria bacterium RIFCSPHIGHO2_01_FULL_52_14</name>
    <dbReference type="NCBI Taxonomy" id="1798549"/>
    <lineage>
        <taxon>Bacteria</taxon>
        <taxon>Candidatus Komeiliibacteriota</taxon>
    </lineage>
</organism>
<dbReference type="EMBL" id="MHKK01000035">
    <property type="protein sequence ID" value="OGY89413.1"/>
    <property type="molecule type" value="Genomic_DNA"/>
</dbReference>
<proteinExistence type="predicted"/>
<dbReference type="PROSITE" id="PS51257">
    <property type="entry name" value="PROKAR_LIPOPROTEIN"/>
    <property type="match status" value="1"/>
</dbReference>
<dbReference type="Proteomes" id="UP000177817">
    <property type="component" value="Unassembled WGS sequence"/>
</dbReference>
<protein>
    <recommendedName>
        <fullName evidence="5">4Fe-4S ferredoxin-type domain-containing protein</fullName>
    </recommendedName>
</protein>
<keyword evidence="2" id="KW-0732">Signal</keyword>
<name>A0A1G2BJL8_9BACT</name>
<reference evidence="3 4" key="1">
    <citation type="journal article" date="2016" name="Nat. Commun.">
        <title>Thousands of microbial genomes shed light on interconnected biogeochemical processes in an aquifer system.</title>
        <authorList>
            <person name="Anantharaman K."/>
            <person name="Brown C.T."/>
            <person name="Hug L.A."/>
            <person name="Sharon I."/>
            <person name="Castelle C.J."/>
            <person name="Probst A.J."/>
            <person name="Thomas B.C."/>
            <person name="Singh A."/>
            <person name="Wilkins M.J."/>
            <person name="Karaoz U."/>
            <person name="Brodie E.L."/>
            <person name="Williams K.H."/>
            <person name="Hubbard S.S."/>
            <person name="Banfield J.F."/>
        </authorList>
    </citation>
    <scope>NUCLEOTIDE SEQUENCE [LARGE SCALE GENOMIC DNA]</scope>
</reference>
<feature type="compositionally biased region" description="Acidic residues" evidence="1">
    <location>
        <begin position="44"/>
        <end position="61"/>
    </location>
</feature>
<sequence length="242" mass="26347">MNTRLTIFALAALLLIGTACATTRAVRGPTEGPQRPETVAEQTPADEVEAEPNPEESEEPDPVSIEVSPGVFIPGRMGYTVLLKDCGDEYLNSTAVPFHRVSPDKLDELKSSLFNAACYATPEGTWPWEKLCEDSFLSCEGTLRESFGELQQPYDPLLFAFCNGYVARAAEKRVVLQGHWEPVQLIDNECMLPCACEGGKATYDKSQPDLYRFTGDGCVNAYTCSFVCPGDAAVTKITASTP</sequence>
<comment type="caution">
    <text evidence="3">The sequence shown here is derived from an EMBL/GenBank/DDBJ whole genome shotgun (WGS) entry which is preliminary data.</text>
</comment>
<evidence type="ECO:0008006" key="5">
    <source>
        <dbReference type="Google" id="ProtNLM"/>
    </source>
</evidence>
<gene>
    <name evidence="3" type="ORF">A2677_00850</name>
</gene>
<evidence type="ECO:0000313" key="3">
    <source>
        <dbReference type="EMBL" id="OGY89413.1"/>
    </source>
</evidence>
<accession>A0A1G2BJL8</accession>
<evidence type="ECO:0000256" key="1">
    <source>
        <dbReference type="SAM" id="MobiDB-lite"/>
    </source>
</evidence>
<dbReference type="AlphaFoldDB" id="A0A1G2BJL8"/>
<evidence type="ECO:0000256" key="2">
    <source>
        <dbReference type="SAM" id="SignalP"/>
    </source>
</evidence>
<feature type="region of interest" description="Disordered" evidence="1">
    <location>
        <begin position="26"/>
        <end position="67"/>
    </location>
</feature>
<evidence type="ECO:0000313" key="4">
    <source>
        <dbReference type="Proteomes" id="UP000177817"/>
    </source>
</evidence>
<feature type="chain" id="PRO_5009582089" description="4Fe-4S ferredoxin-type domain-containing protein" evidence="2">
    <location>
        <begin position="22"/>
        <end position="242"/>
    </location>
</feature>